<dbReference type="SUPFAM" id="SSF47616">
    <property type="entry name" value="GST C-terminal domain-like"/>
    <property type="match status" value="1"/>
</dbReference>
<dbReference type="Proteomes" id="UP000831019">
    <property type="component" value="Plasmid pDSM109990_c"/>
</dbReference>
<dbReference type="InterPro" id="IPR004045">
    <property type="entry name" value="Glutathione_S-Trfase_N"/>
</dbReference>
<dbReference type="SFLD" id="SFLDS00019">
    <property type="entry name" value="Glutathione_Transferase_(cytos"/>
    <property type="match status" value="1"/>
</dbReference>
<keyword evidence="3" id="KW-0808">Transferase</keyword>
<dbReference type="PROSITE" id="PS50404">
    <property type="entry name" value="GST_NTER"/>
    <property type="match status" value="1"/>
</dbReference>
<name>A0ABY3ZTW6_9RHOB</name>
<evidence type="ECO:0000259" key="2">
    <source>
        <dbReference type="PROSITE" id="PS50405"/>
    </source>
</evidence>
<dbReference type="PANTHER" id="PTHR44051:SF2">
    <property type="entry name" value="HYPOTHETICAL GLUTATHIONE S-TRANSFERASE LIKE PROTEIN"/>
    <property type="match status" value="1"/>
</dbReference>
<reference evidence="4" key="1">
    <citation type="journal article" date="2022" name="Microorganisms">
        <title>Beyond the ABCs#Discovery of Three New Plasmid Types in Rhodobacterales (RepQ, RepY, RepW).</title>
        <authorList>
            <person name="Freese H.M."/>
            <person name="Ringel V."/>
            <person name="Overmann J."/>
            <person name="Petersen J."/>
        </authorList>
    </citation>
    <scope>NUCLEOTIDE SEQUENCE [LARGE SCALE GENOMIC DNA]</scope>
    <source>
        <strain evidence="4">DSM 109990</strain>
        <plasmid evidence="4">pDSM109990_c</plasmid>
    </source>
</reference>
<dbReference type="Pfam" id="PF00043">
    <property type="entry name" value="GST_C"/>
    <property type="match status" value="1"/>
</dbReference>
<protein>
    <submittedName>
        <fullName evidence="3">Glutathione S-transferase GstB</fullName>
        <ecNumber evidence="3">2.5.1.18</ecNumber>
    </submittedName>
</protein>
<dbReference type="SFLD" id="SFLDG00358">
    <property type="entry name" value="Main_(cytGST)"/>
    <property type="match status" value="1"/>
</dbReference>
<dbReference type="InterPro" id="IPR004046">
    <property type="entry name" value="GST_C"/>
</dbReference>
<dbReference type="RefSeq" id="WP_243263827.1">
    <property type="nucleotide sequence ID" value="NZ_CP085147.1"/>
</dbReference>
<evidence type="ECO:0000259" key="1">
    <source>
        <dbReference type="PROSITE" id="PS50404"/>
    </source>
</evidence>
<feature type="domain" description="GST N-terminal" evidence="1">
    <location>
        <begin position="6"/>
        <end position="87"/>
    </location>
</feature>
<dbReference type="InterPro" id="IPR036249">
    <property type="entry name" value="Thioredoxin-like_sf"/>
</dbReference>
<dbReference type="Pfam" id="PF13417">
    <property type="entry name" value="GST_N_3"/>
    <property type="match status" value="1"/>
</dbReference>
<dbReference type="CDD" id="cd03056">
    <property type="entry name" value="GST_N_4"/>
    <property type="match status" value="1"/>
</dbReference>
<dbReference type="SUPFAM" id="SSF52833">
    <property type="entry name" value="Thioredoxin-like"/>
    <property type="match status" value="1"/>
</dbReference>
<accession>A0ABY3ZTW6</accession>
<dbReference type="PROSITE" id="PS50405">
    <property type="entry name" value="GST_CTER"/>
    <property type="match status" value="1"/>
</dbReference>
<dbReference type="InterPro" id="IPR010987">
    <property type="entry name" value="Glutathione-S-Trfase_C-like"/>
</dbReference>
<keyword evidence="3" id="KW-0614">Plasmid</keyword>
<dbReference type="EC" id="2.5.1.18" evidence="3"/>
<dbReference type="EMBL" id="CP085147">
    <property type="protein sequence ID" value="UOA17066.1"/>
    <property type="molecule type" value="Genomic_DNA"/>
</dbReference>
<sequence length="219" mass="24275">MTDAQHTRVLYDHPMSANCQKIHMMLACLGLPYENIFVDVLNGATKENGFTQMNPMQQIPVLRDGADTISDSQAILVYLAAQYGPEWADNTPIGMAKIAEWLSFATKEVSNGPQMARLWHLTGEDSIDIDAATAAGLKVLTQLQSHLESKKWLCLDRPTIADIAVFPYIATARDGKLPLDDYPAVCAWLERIRALPGYRPLEGSAEMADKYQNSKEAYA</sequence>
<dbReference type="Gene3D" id="3.40.30.10">
    <property type="entry name" value="Glutaredoxin"/>
    <property type="match status" value="1"/>
</dbReference>
<dbReference type="Gene3D" id="1.20.1050.10">
    <property type="match status" value="1"/>
</dbReference>
<evidence type="ECO:0000313" key="4">
    <source>
        <dbReference type="Proteomes" id="UP000831019"/>
    </source>
</evidence>
<feature type="domain" description="GST C-terminal" evidence="2">
    <location>
        <begin position="91"/>
        <end position="217"/>
    </location>
</feature>
<geneLocation type="plasmid" evidence="3 4">
    <name>pDSM109990_c</name>
</geneLocation>
<dbReference type="GO" id="GO:0004364">
    <property type="term" value="F:glutathione transferase activity"/>
    <property type="evidence" value="ECO:0007669"/>
    <property type="project" value="UniProtKB-EC"/>
</dbReference>
<dbReference type="InterPro" id="IPR040079">
    <property type="entry name" value="Glutathione_S-Trfase"/>
</dbReference>
<evidence type="ECO:0000313" key="3">
    <source>
        <dbReference type="EMBL" id="UOA17066.1"/>
    </source>
</evidence>
<dbReference type="PANTHER" id="PTHR44051">
    <property type="entry name" value="GLUTATHIONE S-TRANSFERASE-RELATED"/>
    <property type="match status" value="1"/>
</dbReference>
<proteinExistence type="predicted"/>
<dbReference type="InterPro" id="IPR036282">
    <property type="entry name" value="Glutathione-S-Trfase_C_sf"/>
</dbReference>
<organism evidence="3 4">
    <name type="scientific">Sulfitobacter dubius</name>
    <dbReference type="NCBI Taxonomy" id="218673"/>
    <lineage>
        <taxon>Bacteria</taxon>
        <taxon>Pseudomonadati</taxon>
        <taxon>Pseudomonadota</taxon>
        <taxon>Alphaproteobacteria</taxon>
        <taxon>Rhodobacterales</taxon>
        <taxon>Roseobacteraceae</taxon>
        <taxon>Sulfitobacter</taxon>
    </lineage>
</organism>
<gene>
    <name evidence="3" type="primary">gstB_2</name>
    <name evidence="3" type="ORF">DSM109990_03965</name>
</gene>
<keyword evidence="4" id="KW-1185">Reference proteome</keyword>